<dbReference type="EMBL" id="KX117095">
    <property type="protein sequence ID" value="ANF30173.1"/>
    <property type="molecule type" value="Genomic_DNA"/>
</dbReference>
<dbReference type="AlphaFoldDB" id="A0A172X0S9"/>
<protein>
    <recommendedName>
        <fullName evidence="3">EpsG family protein</fullName>
    </recommendedName>
</protein>
<dbReference type="Pfam" id="PF14897">
    <property type="entry name" value="EpsG"/>
    <property type="match status" value="1"/>
</dbReference>
<feature type="transmembrane region" description="Helical" evidence="1">
    <location>
        <begin position="184"/>
        <end position="203"/>
    </location>
</feature>
<feature type="transmembrane region" description="Helical" evidence="1">
    <location>
        <begin position="12"/>
        <end position="31"/>
    </location>
</feature>
<feature type="transmembrane region" description="Helical" evidence="1">
    <location>
        <begin position="72"/>
        <end position="91"/>
    </location>
</feature>
<keyword evidence="1" id="KW-1133">Transmembrane helix</keyword>
<accession>A0A172X0S9</accession>
<feature type="transmembrane region" description="Helical" evidence="1">
    <location>
        <begin position="224"/>
        <end position="242"/>
    </location>
</feature>
<feature type="transmembrane region" description="Helical" evidence="1">
    <location>
        <begin position="295"/>
        <end position="313"/>
    </location>
</feature>
<evidence type="ECO:0008006" key="3">
    <source>
        <dbReference type="Google" id="ProtNLM"/>
    </source>
</evidence>
<dbReference type="InterPro" id="IPR049458">
    <property type="entry name" value="EpsG-like"/>
</dbReference>
<keyword evidence="1" id="KW-0812">Transmembrane</keyword>
<sequence length="323" mass="38297">MDNYSINRKIFNIILLFVIVLFSCFCSMRFFGIDNDYVPYSQYFESMRLFSDIFDSRFEIGYSIFQFFVKKILYLNFDIFLFLIAFISLYIKSIMFSETKYALLILVIYFFSMGLMHEMTQLRAAVAIALSYLSIYQYSKGNKKKAIFFTILAATFHISVLFTSFIYFIPKNYFLTRYFWRSKLFLQSVLILISVYLILLFLTEHNQMLKLYADRAEVEQFNFLSIRILGVIPILFIGGVNYRDLDGFGKLCFYISFIGFFVTPATSSIPTLASRLFEMSFIAYFFWIPRVVKTGARWACLCMLSCICFYMFYRNVFLFPIFN</sequence>
<organism evidence="2">
    <name type="scientific">Hafnia alvei</name>
    <dbReference type="NCBI Taxonomy" id="569"/>
    <lineage>
        <taxon>Bacteria</taxon>
        <taxon>Pseudomonadati</taxon>
        <taxon>Pseudomonadota</taxon>
        <taxon>Gammaproteobacteria</taxon>
        <taxon>Enterobacterales</taxon>
        <taxon>Hafniaceae</taxon>
        <taxon>Hafnia</taxon>
    </lineage>
</organism>
<feature type="transmembrane region" description="Helical" evidence="1">
    <location>
        <begin position="98"/>
        <end position="116"/>
    </location>
</feature>
<evidence type="ECO:0000313" key="2">
    <source>
        <dbReference type="EMBL" id="ANF30173.1"/>
    </source>
</evidence>
<reference evidence="2" key="1">
    <citation type="journal article" date="2016" name="PLoS ONE">
        <title>Genetic Diversity of O-Antigens in Hafnia alvei and the Development of a Suspension Array for Serotype Detection.</title>
        <authorList>
            <person name="Duan Z."/>
            <person name="Niedziela T."/>
            <person name="Lugowski C."/>
            <person name="Cao B."/>
            <person name="Wang T."/>
            <person name="Xu L."/>
            <person name="Yang B."/>
            <person name="Liu B."/>
            <person name="Wang L."/>
        </authorList>
    </citation>
    <scope>NUCLEOTIDE SEQUENCE</scope>
    <source>
        <strain evidence="2">PCM1222</strain>
    </source>
</reference>
<dbReference type="RefSeq" id="WP_130994830.1">
    <property type="nucleotide sequence ID" value="NZ_SITA01000040.1"/>
</dbReference>
<feature type="transmembrane region" description="Helical" evidence="1">
    <location>
        <begin position="146"/>
        <end position="169"/>
    </location>
</feature>
<name>A0A172X0S9_HAFAL</name>
<proteinExistence type="predicted"/>
<evidence type="ECO:0000256" key="1">
    <source>
        <dbReference type="SAM" id="Phobius"/>
    </source>
</evidence>
<keyword evidence="1" id="KW-0472">Membrane</keyword>